<protein>
    <submittedName>
        <fullName evidence="2">Uncharacterized protein</fullName>
    </submittedName>
</protein>
<comment type="caution">
    <text evidence="2">The sequence shown here is derived from an EMBL/GenBank/DDBJ whole genome shotgun (WGS) entry which is preliminary data.</text>
</comment>
<dbReference type="Proteomes" id="UP001367676">
    <property type="component" value="Unassembled WGS sequence"/>
</dbReference>
<accession>A0AAN9TJB5</accession>
<evidence type="ECO:0000313" key="3">
    <source>
        <dbReference type="Proteomes" id="UP001367676"/>
    </source>
</evidence>
<reference evidence="2 3" key="1">
    <citation type="submission" date="2024-03" db="EMBL/GenBank/DDBJ databases">
        <title>Adaptation during the transition from Ophiocordyceps entomopathogen to insect associate is accompanied by gene loss and intensified selection.</title>
        <authorList>
            <person name="Ward C.M."/>
            <person name="Onetto C.A."/>
            <person name="Borneman A.R."/>
        </authorList>
    </citation>
    <scope>NUCLEOTIDE SEQUENCE [LARGE SCALE GENOMIC DNA]</scope>
    <source>
        <strain evidence="2">AWRI1</strain>
        <tissue evidence="2">Single Adult Female</tissue>
    </source>
</reference>
<sequence>MVIDPRQPPKSASCESECTQHATSPHRKLSALSYTYIYIVYAKCENINPRGTALPRVRSFVDAPIRQFAISFGAARPSPTRLRRAAQTAKVRCTHRAPPRPAPPSPNSADRNATPHFLARMRAHAYLPAAAQSRGARATATLLSHMAIENFGRGNIFSSIVTGTREESGGGK</sequence>
<name>A0AAN9TJB5_9HEMI</name>
<proteinExistence type="predicted"/>
<feature type="region of interest" description="Disordered" evidence="1">
    <location>
        <begin position="92"/>
        <end position="113"/>
    </location>
</feature>
<evidence type="ECO:0000256" key="1">
    <source>
        <dbReference type="SAM" id="MobiDB-lite"/>
    </source>
</evidence>
<dbReference type="AlphaFoldDB" id="A0AAN9TJB5"/>
<keyword evidence="3" id="KW-1185">Reference proteome</keyword>
<evidence type="ECO:0000313" key="2">
    <source>
        <dbReference type="EMBL" id="KAK7591339.1"/>
    </source>
</evidence>
<gene>
    <name evidence="2" type="ORF">V9T40_002952</name>
</gene>
<dbReference type="EMBL" id="JBBCAQ010000022">
    <property type="protein sequence ID" value="KAK7591339.1"/>
    <property type="molecule type" value="Genomic_DNA"/>
</dbReference>
<organism evidence="2 3">
    <name type="scientific">Parthenolecanium corni</name>
    <dbReference type="NCBI Taxonomy" id="536013"/>
    <lineage>
        <taxon>Eukaryota</taxon>
        <taxon>Metazoa</taxon>
        <taxon>Ecdysozoa</taxon>
        <taxon>Arthropoda</taxon>
        <taxon>Hexapoda</taxon>
        <taxon>Insecta</taxon>
        <taxon>Pterygota</taxon>
        <taxon>Neoptera</taxon>
        <taxon>Paraneoptera</taxon>
        <taxon>Hemiptera</taxon>
        <taxon>Sternorrhyncha</taxon>
        <taxon>Coccoidea</taxon>
        <taxon>Coccidae</taxon>
        <taxon>Parthenolecanium</taxon>
    </lineage>
</organism>